<dbReference type="Proteomes" id="UP000265875">
    <property type="component" value="Unassembled WGS sequence"/>
</dbReference>
<comment type="caution">
    <text evidence="1">The sequence shown here is derived from an EMBL/GenBank/DDBJ whole genome shotgun (WGS) entry which is preliminary data.</text>
</comment>
<evidence type="ECO:0000313" key="1">
    <source>
        <dbReference type="EMBL" id="RII75976.1"/>
    </source>
</evidence>
<protein>
    <submittedName>
        <fullName evidence="1">MarR family transcriptional regulator</fullName>
    </submittedName>
</protein>
<gene>
    <name evidence="1" type="ORF">D0894_19360</name>
</gene>
<accession>A0A399M536</accession>
<dbReference type="AlphaFoldDB" id="A0A399M536"/>
<dbReference type="EMBL" id="QWLL01000046">
    <property type="protein sequence ID" value="RII75976.1"/>
    <property type="molecule type" value="Genomic_DNA"/>
</dbReference>
<evidence type="ECO:0000313" key="2">
    <source>
        <dbReference type="Proteomes" id="UP000265875"/>
    </source>
</evidence>
<proteinExistence type="predicted"/>
<sequence>MKGQDILLLFKLASLHAQEEVGRGPMTVAWGGLSALDLLPDDYTTELRFVTSSLAEESGVDLGEAVRRIIDADSFKWQGWEAVEGRLEKEAEPKWEDRYTLRALAQSLGLSKSEISNSIARCREAGLVTNDYETSLLKANRAALLKITECALKYFFPVKPGALVRGIPTGFASPVLSKHLKSAGENIHVWPDPQGTERGQAVEPIYKTVPEAVKKDRTLYHYLALVDTIRMGSPREISVAMPLLKKGIGL</sequence>
<name>A0A399M536_9PSED</name>
<reference evidence="1 2" key="1">
    <citation type="submission" date="2018-08" db="EMBL/GenBank/DDBJ databases">
        <title>Draft genome sequence of the cyanotroph, Pseudomonas monteilii BCN3.</title>
        <authorList>
            <person name="Jones L.B."/>
            <person name="Kunz D.A."/>
        </authorList>
    </citation>
    <scope>NUCLEOTIDE SEQUENCE [LARGE SCALE GENOMIC DNA]</scope>
    <source>
        <strain evidence="1 2">BCN3</strain>
    </source>
</reference>
<organism evidence="1 2">
    <name type="scientific">Pseudomonas monteilii</name>
    <dbReference type="NCBI Taxonomy" id="76759"/>
    <lineage>
        <taxon>Bacteria</taxon>
        <taxon>Pseudomonadati</taxon>
        <taxon>Pseudomonadota</taxon>
        <taxon>Gammaproteobacteria</taxon>
        <taxon>Pseudomonadales</taxon>
        <taxon>Pseudomonadaceae</taxon>
        <taxon>Pseudomonas</taxon>
    </lineage>
</organism>